<dbReference type="GO" id="GO:0042254">
    <property type="term" value="P:ribosome biogenesis"/>
    <property type="evidence" value="ECO:0007669"/>
    <property type="project" value="UniProtKB-KW"/>
</dbReference>
<dbReference type="InterPro" id="IPR016484">
    <property type="entry name" value="GTPase_Der"/>
</dbReference>
<dbReference type="Proteomes" id="UP000029273">
    <property type="component" value="Unassembled WGS sequence"/>
</dbReference>
<evidence type="ECO:0000256" key="1">
    <source>
        <dbReference type="ARBA" id="ARBA00008279"/>
    </source>
</evidence>
<feature type="region of interest" description="Disordered" evidence="11">
    <location>
        <begin position="459"/>
        <end position="485"/>
    </location>
</feature>
<dbReference type="HAMAP" id="MF_00195">
    <property type="entry name" value="GTPase_Der"/>
    <property type="match status" value="1"/>
</dbReference>
<comment type="subunit">
    <text evidence="8">Associates with the 50S ribosomal subunit.</text>
</comment>
<protein>
    <recommendedName>
        <fullName evidence="2 8">GTPase Der</fullName>
    </recommendedName>
    <alternativeName>
        <fullName evidence="7 8">GTP-binding protein EngA</fullName>
    </alternativeName>
</protein>
<dbReference type="STRING" id="160660.BJI67_07215"/>
<evidence type="ECO:0000256" key="9">
    <source>
        <dbReference type="PROSITE-ProRule" id="PRU01049"/>
    </source>
</evidence>
<organism evidence="13 14">
    <name type="scientific">Acidihalobacter prosperus</name>
    <dbReference type="NCBI Taxonomy" id="160660"/>
    <lineage>
        <taxon>Bacteria</taxon>
        <taxon>Pseudomonadati</taxon>
        <taxon>Pseudomonadota</taxon>
        <taxon>Gammaproteobacteria</taxon>
        <taxon>Chromatiales</taxon>
        <taxon>Ectothiorhodospiraceae</taxon>
        <taxon>Acidihalobacter</taxon>
    </lineage>
</organism>
<evidence type="ECO:0000256" key="4">
    <source>
        <dbReference type="ARBA" id="ARBA00022737"/>
    </source>
</evidence>
<dbReference type="FunFam" id="3.40.50.300:FF:000040">
    <property type="entry name" value="GTPase Der"/>
    <property type="match status" value="1"/>
</dbReference>
<evidence type="ECO:0000313" key="14">
    <source>
        <dbReference type="Proteomes" id="UP000029273"/>
    </source>
</evidence>
<sequence length="485" mass="52783">MQATLALVGRPNVGKSTLFNRLTRSRDALVANLPGLTRDRKYGLGRLGGRDYLVVDTGGLGEETDAIDALMGEQTRAAMREATHLLLLIDGRTGVTAGDEALAAELRVMGKPVYLVVNKVDTTTPDAALAEAYRLGLGEPLLISATRGSGLERLIERVIPGPASEAWTDAETDDPSVADASAASRGNMPRPRSKEGTRIAFVGRPNVGKSTLVNRLIGENRVVVFDRPGTTRDTIDVPFERDGRRYVLVDTAGIRRRARVNEMVEKFSIVKALEAINAADVVVLVLDARAGVTEQDAHLIGLALDAGAPLVVAVNKWDGLTADERADVRRGLDLRLTFLDFAERHFISALHGTGVGHLLAAAHRADDSAHREVSTAALNRLLEGLVAAHQPPLSRGRRIKLRYAHLGGHRPFTIVIHGNQTERLPGEYKRYLANGYRKALKLVGTPVALEFKTGDNPFAGRRNTLTPHQAHKKKRLLRHVKRNSR</sequence>
<evidence type="ECO:0000313" key="13">
    <source>
        <dbReference type="EMBL" id="OBS10648.1"/>
    </source>
</evidence>
<dbReference type="InterPro" id="IPR015946">
    <property type="entry name" value="KH_dom-like_a/b"/>
</dbReference>
<dbReference type="SUPFAM" id="SSF52540">
    <property type="entry name" value="P-loop containing nucleoside triphosphate hydrolases"/>
    <property type="match status" value="2"/>
</dbReference>
<evidence type="ECO:0000256" key="2">
    <source>
        <dbReference type="ARBA" id="ARBA00020953"/>
    </source>
</evidence>
<dbReference type="Pfam" id="PF14714">
    <property type="entry name" value="KH_dom-like"/>
    <property type="match status" value="1"/>
</dbReference>
<dbReference type="CDD" id="cd01894">
    <property type="entry name" value="EngA1"/>
    <property type="match status" value="1"/>
</dbReference>
<dbReference type="OrthoDB" id="9805918at2"/>
<keyword evidence="5 8" id="KW-0547">Nucleotide-binding</keyword>
<dbReference type="InterPro" id="IPR031166">
    <property type="entry name" value="G_ENGA"/>
</dbReference>
<dbReference type="PIRSF" id="PIRSF006485">
    <property type="entry name" value="GTP-binding_EngA"/>
    <property type="match status" value="1"/>
</dbReference>
<dbReference type="PROSITE" id="PS51712">
    <property type="entry name" value="G_ENGA"/>
    <property type="match status" value="2"/>
</dbReference>
<dbReference type="PRINTS" id="PR00326">
    <property type="entry name" value="GTP1OBG"/>
</dbReference>
<evidence type="ECO:0000256" key="6">
    <source>
        <dbReference type="ARBA" id="ARBA00023134"/>
    </source>
</evidence>
<dbReference type="GO" id="GO:0043022">
    <property type="term" value="F:ribosome binding"/>
    <property type="evidence" value="ECO:0007669"/>
    <property type="project" value="TreeGrafter"/>
</dbReference>
<dbReference type="InterPro" id="IPR006073">
    <property type="entry name" value="GTP-bd"/>
</dbReference>
<dbReference type="Pfam" id="PF01926">
    <property type="entry name" value="MMR_HSR1"/>
    <property type="match status" value="2"/>
</dbReference>
<comment type="function">
    <text evidence="8 10">GTPase that plays an essential role in the late steps of ribosome biogenesis.</text>
</comment>
<comment type="caution">
    <text evidence="13">The sequence shown here is derived from an EMBL/GenBank/DDBJ whole genome shotgun (WGS) entry which is preliminary data.</text>
</comment>
<dbReference type="GO" id="GO:0005525">
    <property type="term" value="F:GTP binding"/>
    <property type="evidence" value="ECO:0007669"/>
    <property type="project" value="UniProtKB-UniRule"/>
</dbReference>
<feature type="binding site" evidence="8">
    <location>
        <begin position="250"/>
        <end position="254"/>
    </location>
    <ligand>
        <name>GTP</name>
        <dbReference type="ChEBI" id="CHEBI:37565"/>
        <label>2</label>
    </ligand>
</feature>
<dbReference type="Gene3D" id="3.30.300.20">
    <property type="match status" value="1"/>
</dbReference>
<feature type="binding site" evidence="8">
    <location>
        <begin position="203"/>
        <end position="210"/>
    </location>
    <ligand>
        <name>GTP</name>
        <dbReference type="ChEBI" id="CHEBI:37565"/>
        <label>2</label>
    </ligand>
</feature>
<dbReference type="EMBL" id="JQSG02000001">
    <property type="protein sequence ID" value="OBS10648.1"/>
    <property type="molecule type" value="Genomic_DNA"/>
</dbReference>
<dbReference type="AlphaFoldDB" id="A0A1A6C7V2"/>
<proteinExistence type="inferred from homology"/>
<dbReference type="Gene3D" id="3.40.50.300">
    <property type="entry name" value="P-loop containing nucleotide triphosphate hydrolases"/>
    <property type="match status" value="2"/>
</dbReference>
<dbReference type="InterPro" id="IPR032859">
    <property type="entry name" value="KH_dom-like"/>
</dbReference>
<feature type="domain" description="EngA-type G" evidence="12">
    <location>
        <begin position="3"/>
        <end position="166"/>
    </location>
</feature>
<evidence type="ECO:0000259" key="12">
    <source>
        <dbReference type="PROSITE" id="PS51712"/>
    </source>
</evidence>
<feature type="binding site" evidence="8">
    <location>
        <begin position="118"/>
        <end position="121"/>
    </location>
    <ligand>
        <name>GTP</name>
        <dbReference type="ChEBI" id="CHEBI:37565"/>
        <label>1</label>
    </ligand>
</feature>
<feature type="region of interest" description="Disordered" evidence="11">
    <location>
        <begin position="165"/>
        <end position="196"/>
    </location>
</feature>
<feature type="binding site" evidence="8">
    <location>
        <begin position="315"/>
        <end position="318"/>
    </location>
    <ligand>
        <name>GTP</name>
        <dbReference type="ChEBI" id="CHEBI:37565"/>
        <label>2</label>
    </ligand>
</feature>
<dbReference type="CDD" id="cd01895">
    <property type="entry name" value="EngA2"/>
    <property type="match status" value="1"/>
</dbReference>
<keyword evidence="14" id="KW-1185">Reference proteome</keyword>
<dbReference type="InterPro" id="IPR003593">
    <property type="entry name" value="AAA+_ATPase"/>
</dbReference>
<evidence type="ECO:0000256" key="3">
    <source>
        <dbReference type="ARBA" id="ARBA00022517"/>
    </source>
</evidence>
<dbReference type="FunFam" id="3.30.300.20:FF:000004">
    <property type="entry name" value="GTPase Der"/>
    <property type="match status" value="1"/>
</dbReference>
<evidence type="ECO:0000256" key="11">
    <source>
        <dbReference type="SAM" id="MobiDB-lite"/>
    </source>
</evidence>
<gene>
    <name evidence="8" type="primary">der</name>
    <name evidence="13" type="ORF">Thpro_020364</name>
</gene>
<accession>A0A1A6C7V2</accession>
<reference evidence="13 14" key="1">
    <citation type="journal article" date="2014" name="Genome Announc.">
        <title>Draft Genome Sequence of the Iron-Oxidizing, Acidophilic, and Halotolerant 'Thiobacillus prosperus' Type Strain DSM 5130.</title>
        <authorList>
            <person name="Ossandon F.J."/>
            <person name="Cardenas J.P."/>
            <person name="Corbett M."/>
            <person name="Quatrini R."/>
            <person name="Holmes D.S."/>
            <person name="Watkin E."/>
        </authorList>
    </citation>
    <scope>NUCLEOTIDE SEQUENCE [LARGE SCALE GENOMIC DNA]</scope>
    <source>
        <strain evidence="13 14">DSM 5130</strain>
    </source>
</reference>
<dbReference type="PANTHER" id="PTHR43834">
    <property type="entry name" value="GTPASE DER"/>
    <property type="match status" value="1"/>
</dbReference>
<dbReference type="SMART" id="SM00382">
    <property type="entry name" value="AAA"/>
    <property type="match status" value="2"/>
</dbReference>
<feature type="domain" description="EngA-type G" evidence="12">
    <location>
        <begin position="197"/>
        <end position="370"/>
    </location>
</feature>
<dbReference type="NCBIfam" id="TIGR00231">
    <property type="entry name" value="small_GTP"/>
    <property type="match status" value="2"/>
</dbReference>
<keyword evidence="6 8" id="KW-0342">GTP-binding</keyword>
<name>A0A1A6C7V2_9GAMM</name>
<feature type="binding site" evidence="8">
    <location>
        <begin position="9"/>
        <end position="16"/>
    </location>
    <ligand>
        <name>GTP</name>
        <dbReference type="ChEBI" id="CHEBI:37565"/>
        <label>1</label>
    </ligand>
</feature>
<evidence type="ECO:0000256" key="8">
    <source>
        <dbReference type="HAMAP-Rule" id="MF_00195"/>
    </source>
</evidence>
<comment type="similarity">
    <text evidence="1 8 9 10">Belongs to the TRAFAC class TrmE-Era-EngA-EngB-Septin-like GTPase superfamily. EngA (Der) GTPase family.</text>
</comment>
<evidence type="ECO:0000256" key="7">
    <source>
        <dbReference type="ARBA" id="ARBA00032345"/>
    </source>
</evidence>
<keyword evidence="4 10" id="KW-0677">Repeat</keyword>
<feature type="compositionally biased region" description="Basic residues" evidence="11">
    <location>
        <begin position="469"/>
        <end position="485"/>
    </location>
</feature>
<dbReference type="PANTHER" id="PTHR43834:SF6">
    <property type="entry name" value="GTPASE DER"/>
    <property type="match status" value="1"/>
</dbReference>
<evidence type="ECO:0000256" key="10">
    <source>
        <dbReference type="RuleBase" id="RU004481"/>
    </source>
</evidence>
<dbReference type="NCBIfam" id="TIGR03594">
    <property type="entry name" value="GTPase_EngA"/>
    <property type="match status" value="1"/>
</dbReference>
<dbReference type="RefSeq" id="WP_038091950.1">
    <property type="nucleotide sequence ID" value="NZ_JQSG02000001.1"/>
</dbReference>
<evidence type="ECO:0000256" key="5">
    <source>
        <dbReference type="ARBA" id="ARBA00022741"/>
    </source>
</evidence>
<keyword evidence="3 8" id="KW-0690">Ribosome biogenesis</keyword>
<dbReference type="InterPro" id="IPR027417">
    <property type="entry name" value="P-loop_NTPase"/>
</dbReference>
<dbReference type="InterPro" id="IPR005225">
    <property type="entry name" value="Small_GTP-bd"/>
</dbReference>
<feature type="binding site" evidence="8">
    <location>
        <begin position="56"/>
        <end position="60"/>
    </location>
    <ligand>
        <name>GTP</name>
        <dbReference type="ChEBI" id="CHEBI:37565"/>
        <label>1</label>
    </ligand>
</feature>